<feature type="region of interest" description="Disordered" evidence="4">
    <location>
        <begin position="598"/>
        <end position="621"/>
    </location>
</feature>
<accession>A0A4S4L3G0</accession>
<keyword evidence="3" id="KW-0539">Nucleus</keyword>
<evidence type="ECO:0000256" key="2">
    <source>
        <dbReference type="ARBA" id="ARBA00023125"/>
    </source>
</evidence>
<dbReference type="PANTHER" id="PTHR46380">
    <property type="entry name" value="CYCLIN-D-BINDING MYB-LIKE TRANSCRIPTION FACTOR 1"/>
    <property type="match status" value="1"/>
</dbReference>
<dbReference type="InterPro" id="IPR051651">
    <property type="entry name" value="DMTF1_DNA-bind_reg"/>
</dbReference>
<dbReference type="Pfam" id="PF00249">
    <property type="entry name" value="Myb_DNA-binding"/>
    <property type="match status" value="1"/>
</dbReference>
<dbReference type="SUPFAM" id="SSF51556">
    <property type="entry name" value="Metallo-dependent hydrolases"/>
    <property type="match status" value="1"/>
</dbReference>
<keyword evidence="2" id="KW-0238">DNA-binding</keyword>
<dbReference type="SUPFAM" id="SSF46689">
    <property type="entry name" value="Homeodomain-like"/>
    <property type="match status" value="2"/>
</dbReference>
<dbReference type="SUPFAM" id="SSF51338">
    <property type="entry name" value="Composite domain of metallo-dependent hydrolases"/>
    <property type="match status" value="1"/>
</dbReference>
<comment type="caution">
    <text evidence="7">The sequence shown here is derived from an EMBL/GenBank/DDBJ whole genome shotgun (WGS) entry which is preliminary data.</text>
</comment>
<dbReference type="InterPro" id="IPR001005">
    <property type="entry name" value="SANT/Myb"/>
</dbReference>
<dbReference type="GO" id="GO:0003700">
    <property type="term" value="F:DNA-binding transcription factor activity"/>
    <property type="evidence" value="ECO:0007669"/>
    <property type="project" value="TreeGrafter"/>
</dbReference>
<dbReference type="SMART" id="SM00717">
    <property type="entry name" value="SANT"/>
    <property type="match status" value="4"/>
</dbReference>
<feature type="region of interest" description="Disordered" evidence="4">
    <location>
        <begin position="32"/>
        <end position="95"/>
    </location>
</feature>
<evidence type="ECO:0000259" key="6">
    <source>
        <dbReference type="PROSITE" id="PS51294"/>
    </source>
</evidence>
<dbReference type="GO" id="GO:0016810">
    <property type="term" value="F:hydrolase activity, acting on carbon-nitrogen (but not peptide) bonds"/>
    <property type="evidence" value="ECO:0007669"/>
    <property type="project" value="InterPro"/>
</dbReference>
<dbReference type="Gene3D" id="1.10.10.60">
    <property type="entry name" value="Homeodomain-like"/>
    <property type="match status" value="2"/>
</dbReference>
<sequence>MAAQVHQAITSDIQRALQHAVGQANDVFTNAHTQNATVSKKEEEEEALVPSGAVAAEPDASGEPKKKKSKSKGEKGKQRADPESPPPAPIDQLMNIANPDPAAFLNAVVSAASATSNAVVPAVPDFTYQQPPFSMYPAPPPPYMHFPPPPPSYQYDLPPMPSSSQDPPHLFPGHNLPPDLSFGSNDDILRAVQDLDLSKLANVLKTLGEAAAAANMPFFDSLLPPQPTRHSGPPPVDQTPSLSNVILSVPPKPPAKTPRHSRITNIQLHPRIRAITRNTRTCWPTSLVYKKGKFSAIEEQQLSNAIETYCTRQGLANDDLINLIFTRNGKDRENSFWTEITSAVPLRPIIAVYHHVRRKYHPLQGQGRWMPTEDALLKQAVGELGQQWEKVSMRVGRMASDCRDRYRNHLEHREHRAVGVWSKEEEDILTQIVTEMTVNQGKDPDNDVFWGVISRRMGNKRGRQQCRIKWLDSLSKTVKNQGQKPRWSLVDAYILVHKVQSLNVRDDSEIDWKTLPDPNWNFWSAHALQRRWLTMKRGIQIMDILLVKNVHLPVNNGRRHRKITSAEAVEDSDEDEDDTVQTADASIIIPTVDMQALGNVEGGATDDKDDKDSTMSDKGFSLDLGTRRRRRRPILFVSLVSLVFVCNTYLSYSASRASPSLQTVPVNAQETMARCSALKMTPGPHEDFYEREESDRWEPGTNATLIRNATVWTGELEGGETVVHGDVLLDRGIIKAVGDVPASLLRGMDNLTVVDAEGAWVTPGLVDLHSHIGIYTWPALAGGCMVPEIASQELSLIFDNEGGFELNSYKGPVLPWLRSIDAFHTHDEAAELAIAGGVTSIQVLPGSANAIGGQSFMVKLRKTSERSPSSMIIEPPHGLNGTQVDPHARPRWRHLKQAAGENLDTYGNRMDSMWSFRAAYNEARKIKVAQDVYCAKAEAGLWDMIHGDYPENLQWEALVDVLRGRVKITQHVYEAVDIDTIVRLSNEFQFHIASFHHAAEAYLVPDVLKRAWGGPPAVALFANNYGYKREAYRGSVFAPRVLADNGIPVIMKTDHPALNGRYLLYEAQKAHYYGLPAHLALASVTSTPAAAAGLAHRIGVVRRGADADVVLWDSHPLRVGATPKSVWIDGIMQVGEGVVVGRGKEGREWREVPQVPDWTEERRRAVEWDGVPPLEAGSQGDTGRVVFRNVSEMLRVARGRGGDDVDSVVSEWNLRGGETDVTRVGEEGIVVVDAGKVICAGIAGECDSFVEGNRGAHIRMVDLRGGSLAPALIAFGSALGLEEIQYESTTGDGSLYDPFTGDVPSILDDTGGIVRAVDALQFQTRNAL</sequence>
<evidence type="ECO:0000256" key="4">
    <source>
        <dbReference type="SAM" id="MobiDB-lite"/>
    </source>
</evidence>
<dbReference type="CDD" id="cd00167">
    <property type="entry name" value="SANT"/>
    <property type="match status" value="2"/>
</dbReference>
<dbReference type="OrthoDB" id="39591at2759"/>
<dbReference type="GO" id="GO:0005634">
    <property type="term" value="C:nucleus"/>
    <property type="evidence" value="ECO:0007669"/>
    <property type="project" value="UniProtKB-SubCell"/>
</dbReference>
<feature type="domain" description="Myb-like" evidence="5">
    <location>
        <begin position="361"/>
        <end position="410"/>
    </location>
</feature>
<name>A0A4S4L3G0_9AGAM</name>
<feature type="domain" description="HTH myb-type" evidence="6">
    <location>
        <begin position="367"/>
        <end position="414"/>
    </location>
</feature>
<dbReference type="PROSITE" id="PS51294">
    <property type="entry name" value="HTH_MYB"/>
    <property type="match status" value="1"/>
</dbReference>
<evidence type="ECO:0000313" key="7">
    <source>
        <dbReference type="EMBL" id="THH05912.1"/>
    </source>
</evidence>
<dbReference type="InterPro" id="IPR017930">
    <property type="entry name" value="Myb_dom"/>
</dbReference>
<feature type="compositionally biased region" description="Basic and acidic residues" evidence="4">
    <location>
        <begin position="605"/>
        <end position="615"/>
    </location>
</feature>
<dbReference type="GO" id="GO:0000976">
    <property type="term" value="F:transcription cis-regulatory region binding"/>
    <property type="evidence" value="ECO:0007669"/>
    <property type="project" value="TreeGrafter"/>
</dbReference>
<evidence type="ECO:0000313" key="8">
    <source>
        <dbReference type="Proteomes" id="UP000310158"/>
    </source>
</evidence>
<dbReference type="Gene3D" id="3.20.20.140">
    <property type="entry name" value="Metal-dependent hydrolases"/>
    <property type="match status" value="1"/>
</dbReference>
<gene>
    <name evidence="7" type="ORF">EW146_g9771</name>
</gene>
<protein>
    <submittedName>
        <fullName evidence="7">Uncharacterized protein</fullName>
    </submittedName>
</protein>
<evidence type="ECO:0000256" key="1">
    <source>
        <dbReference type="ARBA" id="ARBA00004123"/>
    </source>
</evidence>
<dbReference type="InterPro" id="IPR011059">
    <property type="entry name" value="Metal-dep_hydrolase_composite"/>
</dbReference>
<proteinExistence type="predicted"/>
<dbReference type="PROSITE" id="PS50090">
    <property type="entry name" value="MYB_LIKE"/>
    <property type="match status" value="2"/>
</dbReference>
<feature type="compositionally biased region" description="Basic and acidic residues" evidence="4">
    <location>
        <begin position="71"/>
        <end position="82"/>
    </location>
</feature>
<dbReference type="Pfam" id="PF01979">
    <property type="entry name" value="Amidohydro_1"/>
    <property type="match status" value="1"/>
</dbReference>
<dbReference type="InterPro" id="IPR009057">
    <property type="entry name" value="Homeodomain-like_sf"/>
</dbReference>
<dbReference type="InterPro" id="IPR006680">
    <property type="entry name" value="Amidohydro-rel"/>
</dbReference>
<dbReference type="PANTHER" id="PTHR46380:SF2">
    <property type="entry name" value="CYCLIN-D-BINDING MYB-LIKE TRANSCRIPTION FACTOR 1"/>
    <property type="match status" value="1"/>
</dbReference>
<organism evidence="7 8">
    <name type="scientific">Bondarzewia mesenterica</name>
    <dbReference type="NCBI Taxonomy" id="1095465"/>
    <lineage>
        <taxon>Eukaryota</taxon>
        <taxon>Fungi</taxon>
        <taxon>Dikarya</taxon>
        <taxon>Basidiomycota</taxon>
        <taxon>Agaricomycotina</taxon>
        <taxon>Agaricomycetes</taxon>
        <taxon>Russulales</taxon>
        <taxon>Bondarzewiaceae</taxon>
        <taxon>Bondarzewia</taxon>
    </lineage>
</organism>
<comment type="subcellular location">
    <subcellularLocation>
        <location evidence="1">Nucleus</location>
    </subcellularLocation>
</comment>
<evidence type="ECO:0000259" key="5">
    <source>
        <dbReference type="PROSITE" id="PS50090"/>
    </source>
</evidence>
<feature type="domain" description="Myb-like" evidence="5">
    <location>
        <begin position="413"/>
        <end position="474"/>
    </location>
</feature>
<keyword evidence="8" id="KW-1185">Reference proteome</keyword>
<dbReference type="Proteomes" id="UP000310158">
    <property type="component" value="Unassembled WGS sequence"/>
</dbReference>
<dbReference type="EMBL" id="SGPL01000943">
    <property type="protein sequence ID" value="THH05912.1"/>
    <property type="molecule type" value="Genomic_DNA"/>
</dbReference>
<evidence type="ECO:0000256" key="3">
    <source>
        <dbReference type="ARBA" id="ARBA00023242"/>
    </source>
</evidence>
<dbReference type="InterPro" id="IPR032466">
    <property type="entry name" value="Metal_Hydrolase"/>
</dbReference>
<reference evidence="7 8" key="1">
    <citation type="submission" date="2019-02" db="EMBL/GenBank/DDBJ databases">
        <title>Genome sequencing of the rare red list fungi Bondarzewia mesenterica.</title>
        <authorList>
            <person name="Buettner E."/>
            <person name="Kellner H."/>
        </authorList>
    </citation>
    <scope>NUCLEOTIDE SEQUENCE [LARGE SCALE GENOMIC DNA]</scope>
    <source>
        <strain evidence="7 8">DSM 108281</strain>
    </source>
</reference>